<organism evidence="1 2">
    <name type="scientific">Mycena metata</name>
    <dbReference type="NCBI Taxonomy" id="1033252"/>
    <lineage>
        <taxon>Eukaryota</taxon>
        <taxon>Fungi</taxon>
        <taxon>Dikarya</taxon>
        <taxon>Basidiomycota</taxon>
        <taxon>Agaricomycotina</taxon>
        <taxon>Agaricomycetes</taxon>
        <taxon>Agaricomycetidae</taxon>
        <taxon>Agaricales</taxon>
        <taxon>Marasmiineae</taxon>
        <taxon>Mycenaceae</taxon>
        <taxon>Mycena</taxon>
    </lineage>
</organism>
<comment type="caution">
    <text evidence="1">The sequence shown here is derived from an EMBL/GenBank/DDBJ whole genome shotgun (WGS) entry which is preliminary data.</text>
</comment>
<gene>
    <name evidence="1" type="ORF">B0H16DRAFT_1744805</name>
</gene>
<keyword evidence="2" id="KW-1185">Reference proteome</keyword>
<evidence type="ECO:0000313" key="1">
    <source>
        <dbReference type="EMBL" id="KAJ7711800.1"/>
    </source>
</evidence>
<protein>
    <submittedName>
        <fullName evidence="1">Uncharacterized protein</fullName>
    </submittedName>
</protein>
<name>A0AAD7MDB4_9AGAR</name>
<reference evidence="1" key="1">
    <citation type="submission" date="2023-03" db="EMBL/GenBank/DDBJ databases">
        <title>Massive genome expansion in bonnet fungi (Mycena s.s.) driven by repeated elements and novel gene families across ecological guilds.</title>
        <authorList>
            <consortium name="Lawrence Berkeley National Laboratory"/>
            <person name="Harder C.B."/>
            <person name="Miyauchi S."/>
            <person name="Viragh M."/>
            <person name="Kuo A."/>
            <person name="Thoen E."/>
            <person name="Andreopoulos B."/>
            <person name="Lu D."/>
            <person name="Skrede I."/>
            <person name="Drula E."/>
            <person name="Henrissat B."/>
            <person name="Morin E."/>
            <person name="Kohler A."/>
            <person name="Barry K."/>
            <person name="LaButti K."/>
            <person name="Morin E."/>
            <person name="Salamov A."/>
            <person name="Lipzen A."/>
            <person name="Mereny Z."/>
            <person name="Hegedus B."/>
            <person name="Baldrian P."/>
            <person name="Stursova M."/>
            <person name="Weitz H."/>
            <person name="Taylor A."/>
            <person name="Grigoriev I.V."/>
            <person name="Nagy L.G."/>
            <person name="Martin F."/>
            <person name="Kauserud H."/>
        </authorList>
    </citation>
    <scope>NUCLEOTIDE SEQUENCE</scope>
    <source>
        <strain evidence="1">CBHHK182m</strain>
    </source>
</reference>
<evidence type="ECO:0000313" key="2">
    <source>
        <dbReference type="Proteomes" id="UP001215598"/>
    </source>
</evidence>
<sequence length="130" mass="14104">MESLFASRLLKRTCARSIVVPMLRGVRTSPPARVRLRSGCQFAHGLQNGDSHASLSLYMNAFPALCFPQPPPCVVAEDTITFPPSFFPDPLDRLPEEVIRPTTTRSPLLPPAVAADLDAREPPAALAISI</sequence>
<accession>A0AAD7MDB4</accession>
<dbReference type="Proteomes" id="UP001215598">
    <property type="component" value="Unassembled WGS sequence"/>
</dbReference>
<proteinExistence type="predicted"/>
<dbReference type="AlphaFoldDB" id="A0AAD7MDB4"/>
<dbReference type="EMBL" id="JARKIB010000385">
    <property type="protein sequence ID" value="KAJ7711800.1"/>
    <property type="molecule type" value="Genomic_DNA"/>
</dbReference>